<dbReference type="InterPro" id="IPR021074">
    <property type="entry name" value="Formate_DH_dsu"/>
</dbReference>
<reference evidence="1 2" key="1">
    <citation type="submission" date="2017-12" db="EMBL/GenBank/DDBJ databases">
        <title>Streptomyces populusis sp. nov., a novel endophytic actinobacterium isolated from stems of Populus adenopoda Maxim.</title>
        <authorList>
            <person name="Wang Z."/>
        </authorList>
    </citation>
    <scope>NUCLEOTIDE SEQUENCE [LARGE SCALE GENOMIC DNA]</scope>
    <source>
        <strain evidence="1 2">A249</strain>
    </source>
</reference>
<dbReference type="AlphaFoldDB" id="A0A2I0SDW2"/>
<name>A0A2I0SDW2_9ACTN</name>
<dbReference type="Proteomes" id="UP000236178">
    <property type="component" value="Unassembled WGS sequence"/>
</dbReference>
<comment type="caution">
    <text evidence="1">The sequence shown here is derived from an EMBL/GenBank/DDBJ whole genome shotgun (WGS) entry which is preliminary data.</text>
</comment>
<dbReference type="Pfam" id="PF11390">
    <property type="entry name" value="FdsD"/>
    <property type="match status" value="1"/>
</dbReference>
<dbReference type="OrthoDB" id="7409377at2"/>
<evidence type="ECO:0000313" key="1">
    <source>
        <dbReference type="EMBL" id="PKT68127.1"/>
    </source>
</evidence>
<organism evidence="1 2">
    <name type="scientific">Streptomyces populi</name>
    <dbReference type="NCBI Taxonomy" id="2058924"/>
    <lineage>
        <taxon>Bacteria</taxon>
        <taxon>Bacillati</taxon>
        <taxon>Actinomycetota</taxon>
        <taxon>Actinomycetes</taxon>
        <taxon>Kitasatosporales</taxon>
        <taxon>Streptomycetaceae</taxon>
        <taxon>Streptomyces</taxon>
    </lineage>
</organism>
<dbReference type="EMBL" id="PJOS01000127">
    <property type="protein sequence ID" value="PKT68127.1"/>
    <property type="molecule type" value="Genomic_DNA"/>
</dbReference>
<sequence>MANDIAANLGHLPEESAVAAVADHIGRFWDPRMRSRLLAHADAGAEGLHPLVIAAVRLLRGSRTRERGPRKAREEQP</sequence>
<gene>
    <name evidence="1" type="ORF">CW362_36670</name>
</gene>
<proteinExistence type="predicted"/>
<evidence type="ECO:0000313" key="2">
    <source>
        <dbReference type="Proteomes" id="UP000236178"/>
    </source>
</evidence>
<protein>
    <submittedName>
        <fullName evidence="1">Formate dehydrogenase</fullName>
    </submittedName>
</protein>
<keyword evidence="2" id="KW-1185">Reference proteome</keyword>
<accession>A0A2I0SDW2</accession>